<dbReference type="PANTHER" id="PTHR12172:SF0">
    <property type="entry name" value="CELL CYCLE CHECKPOINT PROTEIN RAD17"/>
    <property type="match status" value="1"/>
</dbReference>
<dbReference type="SUPFAM" id="SSF52540">
    <property type="entry name" value="P-loop containing nucleoside triphosphate hydrolases"/>
    <property type="match status" value="1"/>
</dbReference>
<reference evidence="11" key="1">
    <citation type="submission" date="2016-03" db="EMBL/GenBank/DDBJ databases">
        <authorList>
            <person name="Devillers Hugo."/>
        </authorList>
    </citation>
    <scope>NUCLEOTIDE SEQUENCE [LARGE SCALE GENOMIC DNA]</scope>
</reference>
<dbReference type="GO" id="GO:0005524">
    <property type="term" value="F:ATP binding"/>
    <property type="evidence" value="ECO:0007669"/>
    <property type="project" value="UniProtKB-KW"/>
</dbReference>
<comment type="subcellular location">
    <subcellularLocation>
        <location evidence="1">Nucleus</location>
    </subcellularLocation>
</comment>
<dbReference type="InterPro" id="IPR027417">
    <property type="entry name" value="P-loop_NTPase"/>
</dbReference>
<dbReference type="GO" id="GO:0003689">
    <property type="term" value="F:DNA clamp loader activity"/>
    <property type="evidence" value="ECO:0007669"/>
    <property type="project" value="TreeGrafter"/>
</dbReference>
<dbReference type="OrthoDB" id="10265971at2759"/>
<evidence type="ECO:0000256" key="8">
    <source>
        <dbReference type="SAM" id="MobiDB-lite"/>
    </source>
</evidence>
<evidence type="ECO:0000259" key="9">
    <source>
        <dbReference type="Pfam" id="PF25812"/>
    </source>
</evidence>
<feature type="domain" description="Checkpoint protein RAD24-like helical bundle" evidence="9">
    <location>
        <begin position="330"/>
        <end position="454"/>
    </location>
</feature>
<dbReference type="GO" id="GO:0006281">
    <property type="term" value="P:DNA repair"/>
    <property type="evidence" value="ECO:0007669"/>
    <property type="project" value="InterPro"/>
</dbReference>
<keyword evidence="5" id="KW-0067">ATP-binding</keyword>
<evidence type="ECO:0000256" key="5">
    <source>
        <dbReference type="ARBA" id="ARBA00022840"/>
    </source>
</evidence>
<feature type="compositionally biased region" description="Acidic residues" evidence="8">
    <location>
        <begin position="590"/>
        <end position="601"/>
    </location>
</feature>
<sequence>MRTRPLQRNLSSLTSQINELRETSYSPDVPSLGFKKRRLDPKSIDTLSSPDAPQELEEWCQKYEPHQTSSLVLHQRKLQDVRNVLKPMVTGESPYRILLLTGPAGCSKSTCVKTLADELISDKPEYLSASSLTLGNSQGRQACIEYDGSDLPSGVSKVDHFNEFLTQSKYRTGSNASILLVEDLPNLFHQNTRLQFQKSLLRWLCNPQSRMPPLVICLTECEIRGTEDTSPRFSIDTQFIAETVLGFDVLNHPRLRRTQFNPINKTLLRKHLNSICDRERKVFKPGKWEQKDEFISALTESCGDLRSGISALQLWATSSSSKFASSSVREQSISYFQGLGRIIHGSKDISNDNEMFNDLILSNSTSRGELLKLGVLENYATFCKSQFSLSCAADIVDSLSLADGMSAENATRPLTESIEYPMRTVRHVFAGLSKESKSSHNKPNFPRESKVRKLRSRFVAEADKYSYVTIQKYKSWHSMSDIALYFGFFAPLIRKRRNFKQKSLQQYVSTLSSQSEREKIIAANSSLLAVEDGMDVLERVGGELGSVSATSEVVLEEKDESFGILLSSKSPVFNYLHTQDVVSEAKIDPGEYDNPSDDDFLDPIVESGSENDSFSFSDEDDTIYDALASQSPRKPALP</sequence>
<gene>
    <name evidence="10" type="ORF">LAME_0G09318G</name>
</gene>
<keyword evidence="11" id="KW-1185">Reference proteome</keyword>
<comment type="similarity">
    <text evidence="2">Belongs to the rad17/RAD24 family.</text>
</comment>
<dbReference type="AlphaFoldDB" id="A0A1G4K8J9"/>
<dbReference type="GO" id="GO:0000077">
    <property type="term" value="P:DNA damage checkpoint signaling"/>
    <property type="evidence" value="ECO:0007669"/>
    <property type="project" value="TreeGrafter"/>
</dbReference>
<name>A0A1G4K8J9_9SACH</name>
<dbReference type="Pfam" id="PF03215">
    <property type="entry name" value="Rad17"/>
    <property type="match status" value="1"/>
</dbReference>
<dbReference type="GO" id="GO:0005634">
    <property type="term" value="C:nucleus"/>
    <property type="evidence" value="ECO:0007669"/>
    <property type="project" value="UniProtKB-SubCell"/>
</dbReference>
<dbReference type="PANTHER" id="PTHR12172">
    <property type="entry name" value="CELL CYCLE CHECKPOINT PROTEIN RAD17"/>
    <property type="match status" value="1"/>
</dbReference>
<dbReference type="InterPro" id="IPR057927">
    <property type="entry name" value="RAD24-like_helical"/>
</dbReference>
<dbReference type="InterPro" id="IPR004582">
    <property type="entry name" value="Checkpoint_prot_Rad17_Rad24"/>
</dbReference>
<feature type="region of interest" description="Disordered" evidence="8">
    <location>
        <begin position="587"/>
        <end position="638"/>
    </location>
</feature>
<evidence type="ECO:0000256" key="4">
    <source>
        <dbReference type="ARBA" id="ARBA00022763"/>
    </source>
</evidence>
<evidence type="ECO:0000313" key="11">
    <source>
        <dbReference type="Proteomes" id="UP000191144"/>
    </source>
</evidence>
<organism evidence="10 11">
    <name type="scientific">Lachancea meyersii CBS 8951</name>
    <dbReference type="NCBI Taxonomy" id="1266667"/>
    <lineage>
        <taxon>Eukaryota</taxon>
        <taxon>Fungi</taxon>
        <taxon>Dikarya</taxon>
        <taxon>Ascomycota</taxon>
        <taxon>Saccharomycotina</taxon>
        <taxon>Saccharomycetes</taxon>
        <taxon>Saccharomycetales</taxon>
        <taxon>Saccharomycetaceae</taxon>
        <taxon>Lachancea</taxon>
    </lineage>
</organism>
<evidence type="ECO:0000256" key="7">
    <source>
        <dbReference type="ARBA" id="ARBA00023306"/>
    </source>
</evidence>
<evidence type="ECO:0000256" key="1">
    <source>
        <dbReference type="ARBA" id="ARBA00004123"/>
    </source>
</evidence>
<dbReference type="Gene3D" id="3.40.50.300">
    <property type="entry name" value="P-loop containing nucleotide triphosphate hydrolases"/>
    <property type="match status" value="1"/>
</dbReference>
<evidence type="ECO:0000256" key="2">
    <source>
        <dbReference type="ARBA" id="ARBA00006168"/>
    </source>
</evidence>
<keyword evidence="4" id="KW-0227">DNA damage</keyword>
<keyword evidence="7" id="KW-0131">Cell cycle</keyword>
<accession>A0A1G4K8J9</accession>
<dbReference type="Pfam" id="PF25812">
    <property type="entry name" value="RAD24_helical"/>
    <property type="match status" value="1"/>
</dbReference>
<dbReference type="EMBL" id="LT598484">
    <property type="protein sequence ID" value="SCV00377.1"/>
    <property type="molecule type" value="Genomic_DNA"/>
</dbReference>
<feature type="compositionally biased region" description="Low complexity" evidence="8">
    <location>
        <begin position="606"/>
        <end position="616"/>
    </location>
</feature>
<keyword evidence="3" id="KW-0547">Nucleotide-binding</keyword>
<protein>
    <submittedName>
        <fullName evidence="10">LAME_0G09318g1_1</fullName>
    </submittedName>
</protein>
<evidence type="ECO:0000313" key="10">
    <source>
        <dbReference type="EMBL" id="SCV00377.1"/>
    </source>
</evidence>
<keyword evidence="6" id="KW-0539">Nucleus</keyword>
<evidence type="ECO:0000256" key="6">
    <source>
        <dbReference type="ARBA" id="ARBA00023242"/>
    </source>
</evidence>
<dbReference type="Proteomes" id="UP000191144">
    <property type="component" value="Chromosome G"/>
</dbReference>
<dbReference type="GO" id="GO:0033314">
    <property type="term" value="P:mitotic DNA replication checkpoint signaling"/>
    <property type="evidence" value="ECO:0007669"/>
    <property type="project" value="TreeGrafter"/>
</dbReference>
<proteinExistence type="inferred from homology"/>
<dbReference type="GO" id="GO:0003682">
    <property type="term" value="F:chromatin binding"/>
    <property type="evidence" value="ECO:0007669"/>
    <property type="project" value="TreeGrafter"/>
</dbReference>
<evidence type="ECO:0000256" key="3">
    <source>
        <dbReference type="ARBA" id="ARBA00022741"/>
    </source>
</evidence>